<evidence type="ECO:0000256" key="6">
    <source>
        <dbReference type="ARBA" id="ARBA00023136"/>
    </source>
</evidence>
<keyword evidence="3 7" id="KW-0547">Nucleotide-binding</keyword>
<dbReference type="InterPro" id="IPR003593">
    <property type="entry name" value="AAA+_ATPase"/>
</dbReference>
<keyword evidence="4 7" id="KW-0067">ATP-binding</keyword>
<dbReference type="InterPro" id="IPR003439">
    <property type="entry name" value="ABC_transporter-like_ATP-bd"/>
</dbReference>
<dbReference type="GO" id="GO:0015417">
    <property type="term" value="F:ABC-type polyamine transporter activity"/>
    <property type="evidence" value="ECO:0007669"/>
    <property type="project" value="UniProtKB-EC"/>
</dbReference>
<dbReference type="Pfam" id="PF08402">
    <property type="entry name" value="TOBE_2"/>
    <property type="match status" value="1"/>
</dbReference>
<feature type="domain" description="ABC transporter" evidence="8">
    <location>
        <begin position="8"/>
        <end position="238"/>
    </location>
</feature>
<reference evidence="9 10" key="1">
    <citation type="submission" date="2017-04" db="EMBL/GenBank/DDBJ databases">
        <authorList>
            <person name="Afonso C.L."/>
            <person name="Miller P.J."/>
            <person name="Scott M.A."/>
            <person name="Spackman E."/>
            <person name="Goraichik I."/>
            <person name="Dimitrov K.M."/>
            <person name="Suarez D.L."/>
            <person name="Swayne D.E."/>
        </authorList>
    </citation>
    <scope>NUCLEOTIDE SEQUENCE [LARGE SCALE GENOMIC DNA]</scope>
    <source>
        <strain evidence="9 10">USBA 355</strain>
    </source>
</reference>
<evidence type="ECO:0000256" key="4">
    <source>
        <dbReference type="ARBA" id="ARBA00022840"/>
    </source>
</evidence>
<sequence length="366" mass="39724">MTASELDVELTHVSKSFGMVRAVDDVSFGVGRGEFFSLLGPSGCGKTTIMRMISGFEAPTSGSLKIRGQDVAAQPPFRRPTNMVFQHLALFPHMTVAQNIAFGLEMERLPKAEIGRRVGSALELVHLAGFDRRRVSQLSGGQRQRVAIARALVKRPAVLLLDEPLGALDLKLREEMQLELKRIQREIGTTFVYVTHDQKEAITMSDRIAVINGGRIEQLDTVSAIYERPRTAFVAGFIGETNLLRGRLVEAGGETATVAVGEARLAVRPEAPLPRDTEVLVSLRPEKIRLGPPLPETANRLDGTVESIVYLGSHTRYRVQVPGVGGLDVDVQNAEPAAPHEAGRPVTLGWQPAAAVVIPQPSGRAE</sequence>
<dbReference type="PANTHER" id="PTHR42781">
    <property type="entry name" value="SPERMIDINE/PUTRESCINE IMPORT ATP-BINDING PROTEIN POTA"/>
    <property type="match status" value="1"/>
</dbReference>
<evidence type="ECO:0000256" key="3">
    <source>
        <dbReference type="ARBA" id="ARBA00022741"/>
    </source>
</evidence>
<dbReference type="SMART" id="SM00382">
    <property type="entry name" value="AAA"/>
    <property type="match status" value="1"/>
</dbReference>
<dbReference type="GO" id="GO:0043190">
    <property type="term" value="C:ATP-binding cassette (ABC) transporter complex"/>
    <property type="evidence" value="ECO:0007669"/>
    <property type="project" value="InterPro"/>
</dbReference>
<evidence type="ECO:0000259" key="8">
    <source>
        <dbReference type="PROSITE" id="PS50893"/>
    </source>
</evidence>
<comment type="function">
    <text evidence="7">Part of the ABC transporter complex PotABCD involved in spermidine/putrescine import. Responsible for energy coupling to the transport system.</text>
</comment>
<organism evidence="9 10">
    <name type="scientific">Tistlia consotensis USBA 355</name>
    <dbReference type="NCBI Taxonomy" id="560819"/>
    <lineage>
        <taxon>Bacteria</taxon>
        <taxon>Pseudomonadati</taxon>
        <taxon>Pseudomonadota</taxon>
        <taxon>Alphaproteobacteria</taxon>
        <taxon>Rhodospirillales</taxon>
        <taxon>Rhodovibrionaceae</taxon>
        <taxon>Tistlia</taxon>
    </lineage>
</organism>
<comment type="subunit">
    <text evidence="7">The complex is composed of two ATP-binding proteins (PotA), two transmembrane proteins (PotB and PotC) and a solute-binding protein (PotD).</text>
</comment>
<dbReference type="Pfam" id="PF00005">
    <property type="entry name" value="ABC_tran"/>
    <property type="match status" value="1"/>
</dbReference>
<keyword evidence="1 7" id="KW-0813">Transport</keyword>
<keyword evidence="5 7" id="KW-1278">Translocase</keyword>
<evidence type="ECO:0000256" key="5">
    <source>
        <dbReference type="ARBA" id="ARBA00022967"/>
    </source>
</evidence>
<dbReference type="NCBIfam" id="TIGR01187">
    <property type="entry name" value="potA"/>
    <property type="match status" value="1"/>
</dbReference>
<dbReference type="InterPro" id="IPR013611">
    <property type="entry name" value="Transp-assoc_OB_typ2"/>
</dbReference>
<dbReference type="Proteomes" id="UP000192917">
    <property type="component" value="Unassembled WGS sequence"/>
</dbReference>
<name>A0A1Y6B962_9PROT</name>
<dbReference type="GO" id="GO:0016887">
    <property type="term" value="F:ATP hydrolysis activity"/>
    <property type="evidence" value="ECO:0007669"/>
    <property type="project" value="InterPro"/>
</dbReference>
<evidence type="ECO:0000256" key="2">
    <source>
        <dbReference type="ARBA" id="ARBA00022475"/>
    </source>
</evidence>
<protein>
    <recommendedName>
        <fullName evidence="7">Spermidine/putrescine import ATP-binding protein PotA</fullName>
        <ecNumber evidence="7">7.6.2.11</ecNumber>
    </recommendedName>
</protein>
<evidence type="ECO:0000313" key="9">
    <source>
        <dbReference type="EMBL" id="SME98020.1"/>
    </source>
</evidence>
<dbReference type="EMBL" id="FWZX01000002">
    <property type="protein sequence ID" value="SME98020.1"/>
    <property type="molecule type" value="Genomic_DNA"/>
</dbReference>
<dbReference type="InterPro" id="IPR008995">
    <property type="entry name" value="Mo/tungstate-bd_C_term_dom"/>
</dbReference>
<comment type="catalytic activity">
    <reaction evidence="7">
        <text>ATP + H2O + polyamine-[polyamine-binding protein]Side 1 = ADP + phosphate + polyamineSide 2 + [polyamine-binding protein]Side 1.</text>
        <dbReference type="EC" id="7.6.2.11"/>
    </reaction>
</comment>
<dbReference type="STRING" id="560819.SAMN05428998_102135"/>
<dbReference type="SUPFAM" id="SSF50331">
    <property type="entry name" value="MOP-like"/>
    <property type="match status" value="1"/>
</dbReference>
<keyword evidence="6 7" id="KW-0472">Membrane</keyword>
<accession>A0A1Y6B962</accession>
<dbReference type="GO" id="GO:0005524">
    <property type="term" value="F:ATP binding"/>
    <property type="evidence" value="ECO:0007669"/>
    <property type="project" value="UniProtKB-KW"/>
</dbReference>
<dbReference type="InterPro" id="IPR017871">
    <property type="entry name" value="ABC_transporter-like_CS"/>
</dbReference>
<dbReference type="AlphaFoldDB" id="A0A1Y6B962"/>
<dbReference type="PANTHER" id="PTHR42781:SF4">
    <property type="entry name" value="SPERMIDINE_PUTRESCINE IMPORT ATP-BINDING PROTEIN POTA"/>
    <property type="match status" value="1"/>
</dbReference>
<keyword evidence="10" id="KW-1185">Reference proteome</keyword>
<gene>
    <name evidence="7" type="primary">potA</name>
    <name evidence="9" type="ORF">SAMN05428998_102135</name>
</gene>
<dbReference type="InterPro" id="IPR050093">
    <property type="entry name" value="ABC_SmlMolc_Importer"/>
</dbReference>
<dbReference type="RefSeq" id="WP_085121443.1">
    <property type="nucleotide sequence ID" value="NZ_FWZX01000002.1"/>
</dbReference>
<dbReference type="GO" id="GO:0015847">
    <property type="term" value="P:putrescine transport"/>
    <property type="evidence" value="ECO:0007669"/>
    <property type="project" value="UniProtKB-ARBA"/>
</dbReference>
<proteinExistence type="inferred from homology"/>
<dbReference type="PROSITE" id="PS50893">
    <property type="entry name" value="ABC_TRANSPORTER_2"/>
    <property type="match status" value="1"/>
</dbReference>
<evidence type="ECO:0000256" key="1">
    <source>
        <dbReference type="ARBA" id="ARBA00022448"/>
    </source>
</evidence>
<evidence type="ECO:0000313" key="10">
    <source>
        <dbReference type="Proteomes" id="UP000192917"/>
    </source>
</evidence>
<evidence type="ECO:0000256" key="7">
    <source>
        <dbReference type="RuleBase" id="RU364083"/>
    </source>
</evidence>
<dbReference type="EC" id="7.6.2.11" evidence="7"/>
<dbReference type="Gene3D" id="2.40.50.100">
    <property type="match status" value="1"/>
</dbReference>
<comment type="similarity">
    <text evidence="7">Belongs to the ABC transporter superfamily. Spermidine/putrescine importer (TC 3.A.1.11.1) family.</text>
</comment>
<dbReference type="InterPro" id="IPR027417">
    <property type="entry name" value="P-loop_NTPase"/>
</dbReference>
<dbReference type="SUPFAM" id="SSF52540">
    <property type="entry name" value="P-loop containing nucleoside triphosphate hydrolases"/>
    <property type="match status" value="1"/>
</dbReference>
<dbReference type="Gene3D" id="3.40.50.300">
    <property type="entry name" value="P-loop containing nucleotide triphosphate hydrolases"/>
    <property type="match status" value="1"/>
</dbReference>
<dbReference type="PROSITE" id="PS00211">
    <property type="entry name" value="ABC_TRANSPORTER_1"/>
    <property type="match status" value="1"/>
</dbReference>
<dbReference type="InterPro" id="IPR005893">
    <property type="entry name" value="PotA-like"/>
</dbReference>
<dbReference type="FunFam" id="3.40.50.300:FF:000133">
    <property type="entry name" value="Spermidine/putrescine import ATP-binding protein PotA"/>
    <property type="match status" value="1"/>
</dbReference>
<keyword evidence="2 7" id="KW-1003">Cell membrane</keyword>